<keyword evidence="6" id="KW-0732">Signal</keyword>
<dbReference type="GO" id="GO:0052793">
    <property type="term" value="F:pectin acetylesterase activity"/>
    <property type="evidence" value="ECO:0007669"/>
    <property type="project" value="TreeGrafter"/>
</dbReference>
<evidence type="ECO:0000256" key="7">
    <source>
        <dbReference type="SAM" id="Phobius"/>
    </source>
</evidence>
<comment type="function">
    <text evidence="1 6">Hydrolyzes acetyl esters in homogalacturonan regions of pectin. In type I primary cell wall, galacturonic acid residues of pectin can be acetylated at the O-2 and O-3 positions. Decreasing the degree of acetylation of pectin gels in vitro alters their physical properties.</text>
</comment>
<dbReference type="SUPFAM" id="SSF53474">
    <property type="entry name" value="alpha/beta-Hydrolases"/>
    <property type="match status" value="1"/>
</dbReference>
<comment type="similarity">
    <text evidence="3 6">Belongs to the pectinacetylesterase family.</text>
</comment>
<evidence type="ECO:0000256" key="5">
    <source>
        <dbReference type="ARBA" id="ARBA00023316"/>
    </source>
</evidence>
<dbReference type="Pfam" id="PF03283">
    <property type="entry name" value="PAE"/>
    <property type="match status" value="1"/>
</dbReference>
<dbReference type="InterPro" id="IPR029058">
    <property type="entry name" value="AB_hydrolase_fold"/>
</dbReference>
<proteinExistence type="inferred from homology"/>
<keyword evidence="7" id="KW-0472">Membrane</keyword>
<feature type="chain" id="PRO_5040545637" description="Pectin acetylesterase" evidence="6">
    <location>
        <begin position="28"/>
        <end position="417"/>
    </location>
</feature>
<keyword evidence="4 6" id="KW-0134">Cell wall</keyword>
<evidence type="ECO:0000256" key="4">
    <source>
        <dbReference type="ARBA" id="ARBA00022512"/>
    </source>
</evidence>
<dbReference type="AlphaFoldDB" id="A0A9N7RJC7"/>
<keyword evidence="5 6" id="KW-0961">Cell wall biogenesis/degradation</keyword>
<dbReference type="SUPFAM" id="SSF103464">
    <property type="entry name" value="Oligosaccharyltransferase subunit ost4p"/>
    <property type="match status" value="1"/>
</dbReference>
<organism evidence="8 9">
    <name type="scientific">Striga hermonthica</name>
    <name type="common">Purple witchweed</name>
    <name type="synonym">Buchnera hermonthica</name>
    <dbReference type="NCBI Taxonomy" id="68872"/>
    <lineage>
        <taxon>Eukaryota</taxon>
        <taxon>Viridiplantae</taxon>
        <taxon>Streptophyta</taxon>
        <taxon>Embryophyta</taxon>
        <taxon>Tracheophyta</taxon>
        <taxon>Spermatophyta</taxon>
        <taxon>Magnoliopsida</taxon>
        <taxon>eudicotyledons</taxon>
        <taxon>Gunneridae</taxon>
        <taxon>Pentapetalae</taxon>
        <taxon>asterids</taxon>
        <taxon>lamiids</taxon>
        <taxon>Lamiales</taxon>
        <taxon>Orobanchaceae</taxon>
        <taxon>Buchnereae</taxon>
        <taxon>Striga</taxon>
    </lineage>
</organism>
<evidence type="ECO:0000313" key="8">
    <source>
        <dbReference type="EMBL" id="CAA0831888.1"/>
    </source>
</evidence>
<evidence type="ECO:0000256" key="1">
    <source>
        <dbReference type="ARBA" id="ARBA00003534"/>
    </source>
</evidence>
<evidence type="ECO:0000313" key="9">
    <source>
        <dbReference type="Proteomes" id="UP001153555"/>
    </source>
</evidence>
<dbReference type="InterPro" id="IPR036330">
    <property type="entry name" value="Ost4p_sf"/>
</dbReference>
<evidence type="ECO:0000256" key="3">
    <source>
        <dbReference type="ARBA" id="ARBA00005784"/>
    </source>
</evidence>
<feature type="transmembrane region" description="Helical" evidence="7">
    <location>
        <begin position="387"/>
        <end position="408"/>
    </location>
</feature>
<keyword evidence="6" id="KW-0964">Secreted</keyword>
<dbReference type="GO" id="GO:0005789">
    <property type="term" value="C:endoplasmic reticulum membrane"/>
    <property type="evidence" value="ECO:0007669"/>
    <property type="project" value="UniProtKB-SubCell"/>
</dbReference>
<protein>
    <recommendedName>
        <fullName evidence="6">Pectin acetylesterase</fullName>
        <ecNumber evidence="6">3.1.1.-</ecNumber>
    </recommendedName>
</protein>
<gene>
    <name evidence="8" type="ORF">SHERM_27200</name>
</gene>
<keyword evidence="7" id="KW-1133">Transmembrane helix</keyword>
<keyword evidence="9" id="KW-1185">Reference proteome</keyword>
<reference evidence="8" key="1">
    <citation type="submission" date="2019-12" db="EMBL/GenBank/DDBJ databases">
        <authorList>
            <person name="Scholes J."/>
        </authorList>
    </citation>
    <scope>NUCLEOTIDE SEQUENCE</scope>
</reference>
<dbReference type="PANTHER" id="PTHR21562:SF65">
    <property type="entry name" value="PECTIN ACETYLESTERASE"/>
    <property type="match status" value="1"/>
</dbReference>
<dbReference type="EMBL" id="CACSLK010027833">
    <property type="protein sequence ID" value="CAA0831888.1"/>
    <property type="molecule type" value="Genomic_DNA"/>
</dbReference>
<keyword evidence="6" id="KW-0378">Hydrolase</keyword>
<dbReference type="GO" id="GO:0009505">
    <property type="term" value="C:plant-type cell wall"/>
    <property type="evidence" value="ECO:0007669"/>
    <property type="project" value="TreeGrafter"/>
</dbReference>
<feature type="signal peptide" evidence="6">
    <location>
        <begin position="1"/>
        <end position="27"/>
    </location>
</feature>
<comment type="caution">
    <text evidence="8">The sequence shown here is derived from an EMBL/GenBank/DDBJ whole genome shotgun (WGS) entry which is preliminary data.</text>
</comment>
<dbReference type="PANTHER" id="PTHR21562">
    <property type="entry name" value="NOTUM-RELATED"/>
    <property type="match status" value="1"/>
</dbReference>
<dbReference type="GO" id="GO:0071555">
    <property type="term" value="P:cell wall organization"/>
    <property type="evidence" value="ECO:0007669"/>
    <property type="project" value="UniProtKB-KW"/>
</dbReference>
<evidence type="ECO:0000256" key="6">
    <source>
        <dbReference type="RuleBase" id="RU363114"/>
    </source>
</evidence>
<dbReference type="Proteomes" id="UP001153555">
    <property type="component" value="Unassembled WGS sequence"/>
</dbReference>
<evidence type="ECO:0000256" key="2">
    <source>
        <dbReference type="ARBA" id="ARBA00004191"/>
    </source>
</evidence>
<accession>A0A9N7RJC7</accession>
<keyword evidence="7" id="KW-0812">Transmembrane</keyword>
<name>A0A9N7RJC7_STRHE</name>
<sequence>MAKSIGHLLQVVLLLALLVLNIDQVYGDNTVGWVNITILSDAVAKGAVCLDGSPAGYHYSKGFGDGENNWLVYLPGGGWCSSTSDCLNRVRTSPSTSTTTNINRTYFGGIMSSNQSTNPDFYNWNVVYLRYCDGSSFTGDVEAVDPGTNLHYRGSRIFSAIVEELLTKGLQNAQNVILAGNSAGGLATILNCDRFRAMVPNCARTKCISDSGFFIRAKNLPNVDHRESEYAQVVQLHGVAKFLPESCTSRMDPSLCFFPENLVGDVETPLFLLNSAFDLYQVTFNLKPYPGDEQGWTSCTNDTQTCTPSQLQLIKDFRNTFLETVTNISDSPSRGLFIDSCYIHDHLWSTTRWSTPILDNKTVAQAVGDCSEHHSISDFKMIDDQDLGFFANFLGIFIFVLVIAYHYVMADPKYEGN</sequence>
<dbReference type="OrthoDB" id="2015280at2759"/>
<dbReference type="InterPro" id="IPR004963">
    <property type="entry name" value="PAE/NOTUM"/>
</dbReference>
<comment type="subcellular location">
    <subcellularLocation>
        <location evidence="2 6">Secreted</location>
        <location evidence="2 6">Cell wall</location>
    </subcellularLocation>
</comment>
<dbReference type="EC" id="3.1.1.-" evidence="6"/>